<dbReference type="Proteomes" id="UP000738349">
    <property type="component" value="Unassembled WGS sequence"/>
</dbReference>
<proteinExistence type="predicted"/>
<feature type="compositionally biased region" description="Basic and acidic residues" evidence="1">
    <location>
        <begin position="743"/>
        <end position="755"/>
    </location>
</feature>
<feature type="region of interest" description="Disordered" evidence="1">
    <location>
        <begin position="375"/>
        <end position="440"/>
    </location>
</feature>
<feature type="compositionally biased region" description="Polar residues" evidence="1">
    <location>
        <begin position="604"/>
        <end position="621"/>
    </location>
</feature>
<feature type="compositionally biased region" description="Polar residues" evidence="1">
    <location>
        <begin position="454"/>
        <end position="468"/>
    </location>
</feature>
<gene>
    <name evidence="2" type="ORF">EDB81DRAFT_883728</name>
</gene>
<keyword evidence="3" id="KW-1185">Reference proteome</keyword>
<accession>A0A9P9EVD7</accession>
<dbReference type="EMBL" id="JAGMUV010000008">
    <property type="protein sequence ID" value="KAH7146309.1"/>
    <property type="molecule type" value="Genomic_DNA"/>
</dbReference>
<feature type="region of interest" description="Disordered" evidence="1">
    <location>
        <begin position="454"/>
        <end position="476"/>
    </location>
</feature>
<name>A0A9P9EVD7_9HYPO</name>
<evidence type="ECO:0000313" key="3">
    <source>
        <dbReference type="Proteomes" id="UP000738349"/>
    </source>
</evidence>
<organism evidence="2 3">
    <name type="scientific">Dactylonectria macrodidyma</name>
    <dbReference type="NCBI Taxonomy" id="307937"/>
    <lineage>
        <taxon>Eukaryota</taxon>
        <taxon>Fungi</taxon>
        <taxon>Dikarya</taxon>
        <taxon>Ascomycota</taxon>
        <taxon>Pezizomycotina</taxon>
        <taxon>Sordariomycetes</taxon>
        <taxon>Hypocreomycetidae</taxon>
        <taxon>Hypocreales</taxon>
        <taxon>Nectriaceae</taxon>
        <taxon>Dactylonectria</taxon>
    </lineage>
</organism>
<comment type="caution">
    <text evidence="2">The sequence shown here is derived from an EMBL/GenBank/DDBJ whole genome shotgun (WGS) entry which is preliminary data.</text>
</comment>
<feature type="region of interest" description="Disordered" evidence="1">
    <location>
        <begin position="599"/>
        <end position="659"/>
    </location>
</feature>
<dbReference type="OrthoDB" id="5325276at2759"/>
<sequence>MGFLSFLSRKSSGDRASGRLIKTQAYDSTTAAHPPVRGTYPVTGNGPNVLDKLQQAAKKRSTPQLGSIIPSGSDTFPDFAAPSPLIPRFRDSSIGRPTSAPYSPRLSIRSRSVGRASPVMILRPDNDSIQEELTPPVPPIPPKHRRRRSSLGSNRFIDILDAQGEFKPSNFRSRVEAAGAREFGEDVADRNMGINSSDLSSQAVQAFYRSSVGSFDHWAAPAPFIPKVGYTNSERSARSRQMKRDTASFTKTADISAWNSFSECHEVDVLRHVDLVQPEYPRGRRIERRAELCYNTSNEHSRENRRKSFHSFNARSAERSRPRPLSLHPSMSNFHDDESYPPPLPRSRPRTSGGRSETHGIGTLEVQSLVDEAFGEPAPFPSIPGRPRHTRNRSRSESYDYQPPSRRGDPMLALSRPSSSSSLDVSRPRAGSLGGSSILPQRLDDISEHIPVRTSSLGLNSQPCLTPTSSSSVYSSNAFTQPLSHHTPSTSIDASMGALSEKLGHDLTPNGPSAGNHTPGYYTNPEDDFDLDALVIPRKRQDGPRIEEPEQQPIGDTHYISGFTDDSDVDSFVGNEGRPGGEEALLFNEGIYEASGGLPGLFDSMQSQQAPAARSKSTSARPMSISGPRLGQNKRHNISRPHSIQARPRSRSHKSFESRHELGGDLDAFIELQHEFLRTAGPLLAASFGADDRSHGRRSMYEFDEDDELDIRTTTRVKKGPKRADTVTSLRGRRPKTAAHRRRENDSGHAADTED</sequence>
<dbReference type="AlphaFoldDB" id="A0A9P9EVD7"/>
<evidence type="ECO:0000256" key="1">
    <source>
        <dbReference type="SAM" id="MobiDB-lite"/>
    </source>
</evidence>
<evidence type="ECO:0000313" key="2">
    <source>
        <dbReference type="EMBL" id="KAH7146309.1"/>
    </source>
</evidence>
<feature type="region of interest" description="Disordered" evidence="1">
    <location>
        <begin position="297"/>
        <end position="360"/>
    </location>
</feature>
<protein>
    <submittedName>
        <fullName evidence="2">Uncharacterized protein</fullName>
    </submittedName>
</protein>
<reference evidence="2" key="1">
    <citation type="journal article" date="2021" name="Nat. Commun.">
        <title>Genetic determinants of endophytism in the Arabidopsis root mycobiome.</title>
        <authorList>
            <person name="Mesny F."/>
            <person name="Miyauchi S."/>
            <person name="Thiergart T."/>
            <person name="Pickel B."/>
            <person name="Atanasova L."/>
            <person name="Karlsson M."/>
            <person name="Huettel B."/>
            <person name="Barry K.W."/>
            <person name="Haridas S."/>
            <person name="Chen C."/>
            <person name="Bauer D."/>
            <person name="Andreopoulos W."/>
            <person name="Pangilinan J."/>
            <person name="LaButti K."/>
            <person name="Riley R."/>
            <person name="Lipzen A."/>
            <person name="Clum A."/>
            <person name="Drula E."/>
            <person name="Henrissat B."/>
            <person name="Kohler A."/>
            <person name="Grigoriev I.V."/>
            <person name="Martin F.M."/>
            <person name="Hacquard S."/>
        </authorList>
    </citation>
    <scope>NUCLEOTIDE SEQUENCE</scope>
    <source>
        <strain evidence="2">MPI-CAGE-AT-0147</strain>
    </source>
</reference>
<feature type="region of interest" description="Disordered" evidence="1">
    <location>
        <begin position="712"/>
        <end position="755"/>
    </location>
</feature>
<feature type="compositionally biased region" description="Basic residues" evidence="1">
    <location>
        <begin position="731"/>
        <end position="742"/>
    </location>
</feature>
<feature type="region of interest" description="Disordered" evidence="1">
    <location>
        <begin position="127"/>
        <end position="149"/>
    </location>
</feature>
<feature type="compositionally biased region" description="Low complexity" evidence="1">
    <location>
        <begin position="410"/>
        <end position="429"/>
    </location>
</feature>